<evidence type="ECO:0000313" key="3">
    <source>
        <dbReference type="Proteomes" id="UP001348817"/>
    </source>
</evidence>
<dbReference type="Proteomes" id="UP001348817">
    <property type="component" value="Chromosome"/>
</dbReference>
<dbReference type="PANTHER" id="PTHR30203:SF24">
    <property type="entry name" value="BLR4935 PROTEIN"/>
    <property type="match status" value="1"/>
</dbReference>
<dbReference type="KEGG" id="fax:FUAX_20910"/>
<organism evidence="2 3">
    <name type="scientific">Fulvitalea axinellae</name>
    <dbReference type="NCBI Taxonomy" id="1182444"/>
    <lineage>
        <taxon>Bacteria</taxon>
        <taxon>Pseudomonadati</taxon>
        <taxon>Bacteroidota</taxon>
        <taxon>Cytophagia</taxon>
        <taxon>Cytophagales</taxon>
        <taxon>Persicobacteraceae</taxon>
        <taxon>Fulvitalea</taxon>
    </lineage>
</organism>
<evidence type="ECO:0000256" key="1">
    <source>
        <dbReference type="SAM" id="SignalP"/>
    </source>
</evidence>
<name>A0AAU9CC20_9BACT</name>
<evidence type="ECO:0000313" key="2">
    <source>
        <dbReference type="EMBL" id="BDD09659.1"/>
    </source>
</evidence>
<gene>
    <name evidence="2" type="ORF">FUAX_20910</name>
</gene>
<feature type="chain" id="PRO_5043515802" evidence="1">
    <location>
        <begin position="21"/>
        <end position="393"/>
    </location>
</feature>
<dbReference type="PANTHER" id="PTHR30203">
    <property type="entry name" value="OUTER MEMBRANE CATION EFFLUX PROTEIN"/>
    <property type="match status" value="1"/>
</dbReference>
<dbReference type="EMBL" id="AP025314">
    <property type="protein sequence ID" value="BDD09659.1"/>
    <property type="molecule type" value="Genomic_DNA"/>
</dbReference>
<accession>A0AAU9CC20</accession>
<dbReference type="SUPFAM" id="SSF56954">
    <property type="entry name" value="Outer membrane efflux proteins (OEP)"/>
    <property type="match status" value="1"/>
</dbReference>
<dbReference type="RefSeq" id="WP_338391256.1">
    <property type="nucleotide sequence ID" value="NZ_AP025314.1"/>
</dbReference>
<dbReference type="AlphaFoldDB" id="A0AAU9CC20"/>
<dbReference type="InterPro" id="IPR010131">
    <property type="entry name" value="MdtP/NodT-like"/>
</dbReference>
<proteinExistence type="predicted"/>
<dbReference type="Gene3D" id="1.20.1600.10">
    <property type="entry name" value="Outer membrane efflux proteins (OEP)"/>
    <property type="match status" value="1"/>
</dbReference>
<protein>
    <submittedName>
        <fullName evidence="2">Transporter</fullName>
    </submittedName>
</protein>
<keyword evidence="1" id="KW-0732">Signal</keyword>
<sequence>MRSTIFALALVYICVSKTVAQTTADQVISQIERNNLELKALRDQTESQKLGSKTENNLPDPEVSAYYLPYGTHTGGDYTEFQFSQSFEFPTVYLARKKMIGEKQQLLDLEYGQKRQQILAKAEKHFLRHTYLSKTLDHLQDRLRMSEKVYSQTEELYSKGQINLLELNKAKVVRYKESFELESVENEKLEIEKTLKAMNGNQPVEFATSEYGNTLTISSEDSLWAEKERFSPELLALSSQERLYEQALKVQQRKNLPDISLGANIQGVHNERHAGFYGGISLPLWRNKNKVKTAKAKLSATKSLAEAKLNEKRTEFSAVYETFRKTLVKFREYQTVFGELNDENLLLKAYCSGEISYTDYYNELRFYRQAADQLLKVEFELHQLKAELLKHRL</sequence>
<feature type="signal peptide" evidence="1">
    <location>
        <begin position="1"/>
        <end position="20"/>
    </location>
</feature>
<keyword evidence="3" id="KW-1185">Reference proteome</keyword>
<dbReference type="GO" id="GO:0015562">
    <property type="term" value="F:efflux transmembrane transporter activity"/>
    <property type="evidence" value="ECO:0007669"/>
    <property type="project" value="InterPro"/>
</dbReference>
<reference evidence="2 3" key="1">
    <citation type="submission" date="2021-12" db="EMBL/GenBank/DDBJ databases">
        <title>Genome sequencing of bacteria with rrn-lacking chromosome and rrn-plasmid.</title>
        <authorList>
            <person name="Anda M."/>
            <person name="Iwasaki W."/>
        </authorList>
    </citation>
    <scope>NUCLEOTIDE SEQUENCE [LARGE SCALE GENOMIC DNA]</scope>
    <source>
        <strain evidence="2 3">DSM 100852</strain>
    </source>
</reference>